<dbReference type="AlphaFoldDB" id="U2Z388"/>
<comment type="caution">
    <text evidence="1">The sequence shown here is derived from an EMBL/GenBank/DDBJ whole genome shotgun (WGS) entry which is preliminary data.</text>
</comment>
<reference evidence="1" key="1">
    <citation type="journal article" date="2013" name="Genome Announc.">
        <title>Draft Genome Sequence of Loktanella cinnabarina LL-001T, Isolated from Deep-Sea Floor Sediment.</title>
        <authorList>
            <person name="Nishi S."/>
            <person name="Tsubouchi T."/>
            <person name="Takaki Y."/>
            <person name="Koyanagi R."/>
            <person name="Satoh N."/>
            <person name="Maruyama T."/>
            <person name="Hatada Y."/>
        </authorList>
    </citation>
    <scope>NUCLEOTIDE SEQUENCE [LARGE SCALE GENOMIC DNA]</scope>
    <source>
        <strain evidence="1">LL-001</strain>
    </source>
</reference>
<dbReference type="EMBL" id="BATB01000021">
    <property type="protein sequence ID" value="GAD55810.1"/>
    <property type="molecule type" value="Genomic_DNA"/>
</dbReference>
<evidence type="ECO:0000313" key="1">
    <source>
        <dbReference type="EMBL" id="GAD55810.1"/>
    </source>
</evidence>
<sequence>MEGMMSMMSGPMMGAMMAGGGLILLLVLTLIVLSLMALVKFLRSPR</sequence>
<dbReference type="Proteomes" id="UP000016566">
    <property type="component" value="Unassembled WGS sequence"/>
</dbReference>
<name>U2Z388_9RHOB</name>
<accession>U2Z388</accession>
<proteinExistence type="predicted"/>
<gene>
    <name evidence="1" type="ORF">MBELCI_1862</name>
</gene>
<organism evidence="1 2">
    <name type="scientific">Limimaricola cinnabarinus LL-001</name>
    <dbReference type="NCBI Taxonomy" id="1337093"/>
    <lineage>
        <taxon>Bacteria</taxon>
        <taxon>Pseudomonadati</taxon>
        <taxon>Pseudomonadota</taxon>
        <taxon>Alphaproteobacteria</taxon>
        <taxon>Rhodobacterales</taxon>
        <taxon>Paracoccaceae</taxon>
        <taxon>Limimaricola</taxon>
    </lineage>
</organism>
<evidence type="ECO:0000313" key="2">
    <source>
        <dbReference type="Proteomes" id="UP000016566"/>
    </source>
</evidence>
<keyword evidence="2" id="KW-1185">Reference proteome</keyword>
<protein>
    <submittedName>
        <fullName evidence="1">Uncharacterized protein</fullName>
    </submittedName>
</protein>